<keyword evidence="1" id="KW-1133">Transmembrane helix</keyword>
<keyword evidence="1" id="KW-0472">Membrane</keyword>
<proteinExistence type="predicted"/>
<dbReference type="Proteomes" id="UP000231371">
    <property type="component" value="Unassembled WGS sequence"/>
</dbReference>
<gene>
    <name evidence="3" type="ORF">COV89_03355</name>
</gene>
<dbReference type="InterPro" id="IPR006976">
    <property type="entry name" value="VanZ-like"/>
</dbReference>
<dbReference type="Pfam" id="PF04892">
    <property type="entry name" value="VanZ"/>
    <property type="match status" value="1"/>
</dbReference>
<protein>
    <recommendedName>
        <fullName evidence="2">VanZ-like domain-containing protein</fullName>
    </recommendedName>
</protein>
<feature type="transmembrane region" description="Helical" evidence="1">
    <location>
        <begin position="74"/>
        <end position="93"/>
    </location>
</feature>
<feature type="transmembrane region" description="Helical" evidence="1">
    <location>
        <begin position="7"/>
        <end position="28"/>
    </location>
</feature>
<dbReference type="AlphaFoldDB" id="A0A2H0KF72"/>
<dbReference type="EMBL" id="PCVI01000053">
    <property type="protein sequence ID" value="PIQ69899.1"/>
    <property type="molecule type" value="Genomic_DNA"/>
</dbReference>
<comment type="caution">
    <text evidence="3">The sequence shown here is derived from an EMBL/GenBank/DDBJ whole genome shotgun (WGS) entry which is preliminary data.</text>
</comment>
<feature type="domain" description="VanZ-like" evidence="2">
    <location>
        <begin position="17"/>
        <end position="119"/>
    </location>
</feature>
<feature type="transmembrane region" description="Helical" evidence="1">
    <location>
        <begin position="105"/>
        <end position="123"/>
    </location>
</feature>
<sequence>MLVIKKFFVYWLPPLVWMGLIYFLSSFHKLQASPVGWQDFVVRKSAHFLEYAVLFILVNRGFVFTFNLPLKKRLLLALLITVFYTVTDEFHQTKVNGRTGRPFDIGVDSLGAIGGLLFVVKLIKFLPDKLRKIIVNN</sequence>
<evidence type="ECO:0000313" key="4">
    <source>
        <dbReference type="Proteomes" id="UP000231371"/>
    </source>
</evidence>
<name>A0A2H0KF72_9BACT</name>
<reference evidence="3 4" key="1">
    <citation type="submission" date="2017-09" db="EMBL/GenBank/DDBJ databases">
        <title>Depth-based differentiation of microbial function through sediment-hosted aquifers and enrichment of novel symbionts in the deep terrestrial subsurface.</title>
        <authorList>
            <person name="Probst A.J."/>
            <person name="Ladd B."/>
            <person name="Jarett J.K."/>
            <person name="Geller-Mcgrath D.E."/>
            <person name="Sieber C.M."/>
            <person name="Emerson J.B."/>
            <person name="Anantharaman K."/>
            <person name="Thomas B.C."/>
            <person name="Malmstrom R."/>
            <person name="Stieglmeier M."/>
            <person name="Klingl A."/>
            <person name="Woyke T."/>
            <person name="Ryan C.M."/>
            <person name="Banfield J.F."/>
        </authorList>
    </citation>
    <scope>NUCLEOTIDE SEQUENCE [LARGE SCALE GENOMIC DNA]</scope>
    <source>
        <strain evidence="3">CG11_big_fil_rev_8_21_14_0_20_40_12</strain>
    </source>
</reference>
<evidence type="ECO:0000313" key="3">
    <source>
        <dbReference type="EMBL" id="PIQ69899.1"/>
    </source>
</evidence>
<evidence type="ECO:0000259" key="2">
    <source>
        <dbReference type="Pfam" id="PF04892"/>
    </source>
</evidence>
<feature type="transmembrane region" description="Helical" evidence="1">
    <location>
        <begin position="48"/>
        <end position="67"/>
    </location>
</feature>
<dbReference type="NCBIfam" id="NF037970">
    <property type="entry name" value="vanZ_1"/>
    <property type="match status" value="1"/>
</dbReference>
<evidence type="ECO:0000256" key="1">
    <source>
        <dbReference type="SAM" id="Phobius"/>
    </source>
</evidence>
<keyword evidence="1" id="KW-0812">Transmembrane</keyword>
<organism evidence="3 4">
    <name type="scientific">Candidatus Shapirobacteria bacterium CG11_big_fil_rev_8_21_14_0_20_40_12</name>
    <dbReference type="NCBI Taxonomy" id="1974889"/>
    <lineage>
        <taxon>Bacteria</taxon>
        <taxon>Candidatus Shapironibacteriota</taxon>
    </lineage>
</organism>
<accession>A0A2H0KF72</accession>